<evidence type="ECO:0000313" key="1">
    <source>
        <dbReference type="EMBL" id="KPM08175.1"/>
    </source>
</evidence>
<name>A0A132AC75_SARSC</name>
<reference evidence="1 2" key="1">
    <citation type="journal article" date="2015" name="Parasit. Vectors">
        <title>Draft genome of the scabies mite.</title>
        <authorList>
            <person name="Rider S.D.Jr."/>
            <person name="Morgan M.S."/>
            <person name="Arlian L.G."/>
        </authorList>
    </citation>
    <scope>NUCLEOTIDE SEQUENCE [LARGE SCALE GENOMIC DNA]</scope>
    <source>
        <strain evidence="1">Arlian Lab</strain>
    </source>
</reference>
<dbReference type="AlphaFoldDB" id="A0A132AC75"/>
<proteinExistence type="predicted"/>
<accession>A0A132AC75</accession>
<organism evidence="1 2">
    <name type="scientific">Sarcoptes scabiei</name>
    <name type="common">Itch mite</name>
    <name type="synonym">Acarus scabiei</name>
    <dbReference type="NCBI Taxonomy" id="52283"/>
    <lineage>
        <taxon>Eukaryota</taxon>
        <taxon>Metazoa</taxon>
        <taxon>Ecdysozoa</taxon>
        <taxon>Arthropoda</taxon>
        <taxon>Chelicerata</taxon>
        <taxon>Arachnida</taxon>
        <taxon>Acari</taxon>
        <taxon>Acariformes</taxon>
        <taxon>Sarcoptiformes</taxon>
        <taxon>Astigmata</taxon>
        <taxon>Psoroptidia</taxon>
        <taxon>Sarcoptoidea</taxon>
        <taxon>Sarcoptidae</taxon>
        <taxon>Sarcoptinae</taxon>
        <taxon>Sarcoptes</taxon>
    </lineage>
</organism>
<dbReference type="Proteomes" id="UP000616769">
    <property type="component" value="Unassembled WGS sequence"/>
</dbReference>
<sequence>MSIFRGKGGQNCPAQCRENQQSLGLKIDKENMRMKFKHRGTPYSAPSVRYTPSVDWIRFIPVDYRNSALQSLN</sequence>
<comment type="caution">
    <text evidence="1">The sequence shown here is derived from an EMBL/GenBank/DDBJ whole genome shotgun (WGS) entry which is preliminary data.</text>
</comment>
<gene>
    <name evidence="1" type="ORF">QR98_0066890</name>
</gene>
<protein>
    <submittedName>
        <fullName evidence="1">Uncharacterized protein</fullName>
    </submittedName>
</protein>
<dbReference type="EMBL" id="JXLN01012231">
    <property type="protein sequence ID" value="KPM08175.1"/>
    <property type="molecule type" value="Genomic_DNA"/>
</dbReference>
<dbReference type="VEuPathDB" id="VectorBase:SSCA010105"/>
<evidence type="ECO:0000313" key="2">
    <source>
        <dbReference type="Proteomes" id="UP000616769"/>
    </source>
</evidence>